<proteinExistence type="predicted"/>
<organism evidence="1 2">
    <name type="scientific">Acinetobacter guerrae</name>
    <dbReference type="NCBI Taxonomy" id="1843371"/>
    <lineage>
        <taxon>Bacteria</taxon>
        <taxon>Pseudomonadati</taxon>
        <taxon>Pseudomonadota</taxon>
        <taxon>Gammaproteobacteria</taxon>
        <taxon>Moraxellales</taxon>
        <taxon>Moraxellaceae</taxon>
        <taxon>Acinetobacter</taxon>
    </lineage>
</organism>
<dbReference type="AlphaFoldDB" id="A0A3A8EAD1"/>
<accession>A0A3A8EAD1</accession>
<dbReference type="PROSITE" id="PS51257">
    <property type="entry name" value="PROKAR_LIPOPROTEIN"/>
    <property type="match status" value="1"/>
</dbReference>
<dbReference type="Proteomes" id="UP000269001">
    <property type="component" value="Unassembled WGS sequence"/>
</dbReference>
<evidence type="ECO:0000313" key="1">
    <source>
        <dbReference type="EMBL" id="RKG31159.1"/>
    </source>
</evidence>
<sequence>MKKNYCIMFLFILYGCSDGKKNSSDEAKNINNEYELSGVKIGGNLEFLKENFKNDIIIQNYSDISDLKACENRKNILINNTLTSIDVDDQGIVTFINTRNSKAVDANNVSVGNLESSIKNLTYEIKSQKEFSGDDTQGIYSYKIPMKEKKGFFIYNIDNKRIDSITIESIEHISCYE</sequence>
<comment type="caution">
    <text evidence="1">The sequence shown here is derived from an EMBL/GenBank/DDBJ whole genome shotgun (WGS) entry which is preliminary data.</text>
</comment>
<reference evidence="1 2" key="1">
    <citation type="submission" date="2018-09" db="EMBL/GenBank/DDBJ databases">
        <title>The draft genome of Acinetobacter spp. strains.</title>
        <authorList>
            <person name="Qin J."/>
            <person name="Feng Y."/>
            <person name="Zong Z."/>
        </authorList>
    </citation>
    <scope>NUCLEOTIDE SEQUENCE [LARGE SCALE GENOMIC DNA]</scope>
    <source>
        <strain evidence="1 2">WCHAc060096</strain>
    </source>
</reference>
<dbReference type="EMBL" id="RAXU01000023">
    <property type="protein sequence ID" value="RKG31159.1"/>
    <property type="molecule type" value="Genomic_DNA"/>
</dbReference>
<evidence type="ECO:0000313" key="2">
    <source>
        <dbReference type="Proteomes" id="UP000269001"/>
    </source>
</evidence>
<protein>
    <recommendedName>
        <fullName evidence="3">Lipoprotein</fullName>
    </recommendedName>
</protein>
<name>A0A3A8EAD1_9GAMM</name>
<keyword evidence="2" id="KW-1185">Reference proteome</keyword>
<evidence type="ECO:0008006" key="3">
    <source>
        <dbReference type="Google" id="ProtNLM"/>
    </source>
</evidence>
<gene>
    <name evidence="1" type="ORF">D7V21_14690</name>
</gene>
<dbReference type="RefSeq" id="WP_120371197.1">
    <property type="nucleotide sequence ID" value="NZ_RAXU01000023.1"/>
</dbReference>